<dbReference type="NCBIfam" id="TIGR01525">
    <property type="entry name" value="ATPase-IB_hvy"/>
    <property type="match status" value="1"/>
</dbReference>
<dbReference type="InterPro" id="IPR023298">
    <property type="entry name" value="ATPase_P-typ_TM_dom_sf"/>
</dbReference>
<organism evidence="12">
    <name type="scientific">bioreactor metagenome</name>
    <dbReference type="NCBI Taxonomy" id="1076179"/>
    <lineage>
        <taxon>unclassified sequences</taxon>
        <taxon>metagenomes</taxon>
        <taxon>ecological metagenomes</taxon>
    </lineage>
</organism>
<dbReference type="Gene3D" id="3.30.70.100">
    <property type="match status" value="2"/>
</dbReference>
<dbReference type="SUPFAM" id="SSF56784">
    <property type="entry name" value="HAD-like"/>
    <property type="match status" value="1"/>
</dbReference>
<protein>
    <submittedName>
        <fullName evidence="12">Zinc-transporting ATPase</fullName>
    </submittedName>
</protein>
<feature type="transmembrane region" description="Helical" evidence="10">
    <location>
        <begin position="718"/>
        <end position="737"/>
    </location>
</feature>
<evidence type="ECO:0000256" key="5">
    <source>
        <dbReference type="ARBA" id="ARBA00022741"/>
    </source>
</evidence>
<evidence type="ECO:0000313" key="12">
    <source>
        <dbReference type="EMBL" id="MPM20267.1"/>
    </source>
</evidence>
<dbReference type="GO" id="GO:0046872">
    <property type="term" value="F:metal ion binding"/>
    <property type="evidence" value="ECO:0007669"/>
    <property type="project" value="UniProtKB-KW"/>
</dbReference>
<comment type="similarity">
    <text evidence="2">Belongs to the cation transport ATPase (P-type) (TC 3.A.3) family. Type IB subfamily.</text>
</comment>
<dbReference type="PANTHER" id="PTHR48085:SF5">
    <property type="entry name" value="CADMIUM_ZINC-TRANSPORTING ATPASE HMA4-RELATED"/>
    <property type="match status" value="1"/>
</dbReference>
<dbReference type="AlphaFoldDB" id="A0A644XWG2"/>
<dbReference type="InterPro" id="IPR001757">
    <property type="entry name" value="P_typ_ATPase"/>
</dbReference>
<gene>
    <name evidence="12" type="primary">ziaA_8</name>
    <name evidence="12" type="ORF">SDC9_66696</name>
</gene>
<dbReference type="InterPro" id="IPR023214">
    <property type="entry name" value="HAD_sf"/>
</dbReference>
<evidence type="ECO:0000256" key="9">
    <source>
        <dbReference type="ARBA" id="ARBA00023136"/>
    </source>
</evidence>
<dbReference type="Gene3D" id="3.40.50.1000">
    <property type="entry name" value="HAD superfamily/HAD-like"/>
    <property type="match status" value="1"/>
</dbReference>
<evidence type="ECO:0000256" key="4">
    <source>
        <dbReference type="ARBA" id="ARBA00022723"/>
    </source>
</evidence>
<dbReference type="GO" id="GO:0016020">
    <property type="term" value="C:membrane"/>
    <property type="evidence" value="ECO:0007669"/>
    <property type="project" value="UniProtKB-SubCell"/>
</dbReference>
<evidence type="ECO:0000256" key="7">
    <source>
        <dbReference type="ARBA" id="ARBA00022967"/>
    </source>
</evidence>
<feature type="transmembrane region" description="Helical" evidence="10">
    <location>
        <begin position="419"/>
        <end position="439"/>
    </location>
</feature>
<feature type="transmembrane region" description="Helical" evidence="10">
    <location>
        <begin position="743"/>
        <end position="762"/>
    </location>
</feature>
<dbReference type="PRINTS" id="PR00941">
    <property type="entry name" value="CDATPASE"/>
</dbReference>
<sequence>MDTTRTYRIENLDCAACAAKLETAISKQPGVEQVSLNYLGKQLTIETTQAEKPSFWKSLEETILKEERDIRLFEQNSEAMHIYSFSGIDCPVCAQKVEDALARVEGVQSAQVDFAAKQVRIRTSARENQAFFDMLFAEAKRVEPSFQLMDTEQSQPKVMRPKMHRQPRFWRIAFSLLFFVSAIVLDMPLFSVISYLIAGYDVLAKAGRNLLHLRLFDEYFLMSIATLGALAIGEYGEAAAVMLFYLVGEFFQETAVTKSRDSIVEALHLKTEEARLVNGDTTSVVHPKQVPPGSTIRVLAGERIPLDGIVVKGSSTLDTQSLTGESLPRLCEKDDEVLSGSVNLNASLDIRTTKVFEESTATKILHLVEESSAKKATTERFITTFARYYTPVVVLLALALALIPSLITGDWSTWTYRALVFLVVSCPCALVISVPMTYFSGIGRAAREGILVKGGNYLEALAKADTLVFDKTGTLTRGSFSISEVKNAEDSNLESSYLLALAASLERQSTHPLARAFDRVDAPFEATDVKEFAGKGLTARVNGLSVAAGNAALMHDLKLRMEFQTMEQTAIFLAVEGKVEAVFLLEDTQRSGAPSLIKGLRRLGIGKILMLSGDNPIQAQRVSEALGLDAYVAGLLPHQKQEHLLALSEEHPNLVFIGDGINDAPSLAASKVGVAFGAKASDAAIESADVVILRDDLEKVADLLSISKKSAAIVRQNIALALSVKAIALLLGALGFASMWMAVIADTGLTIIAVLNSLRILLSRPSR</sequence>
<dbReference type="InterPro" id="IPR051014">
    <property type="entry name" value="Cation_Transport_ATPase_IB"/>
</dbReference>
<dbReference type="SUPFAM" id="SSF55008">
    <property type="entry name" value="HMA, heavy metal-associated domain"/>
    <property type="match status" value="2"/>
</dbReference>
<dbReference type="InterPro" id="IPR036163">
    <property type="entry name" value="HMA_dom_sf"/>
</dbReference>
<reference evidence="12" key="1">
    <citation type="submission" date="2019-08" db="EMBL/GenBank/DDBJ databases">
        <authorList>
            <person name="Kucharzyk K."/>
            <person name="Murdoch R.W."/>
            <person name="Higgins S."/>
            <person name="Loffler F."/>
        </authorList>
    </citation>
    <scope>NUCLEOTIDE SEQUENCE</scope>
</reference>
<comment type="subcellular location">
    <subcellularLocation>
        <location evidence="1">Membrane</location>
        <topology evidence="1">Multi-pass membrane protein</topology>
    </subcellularLocation>
</comment>
<feature type="transmembrane region" description="Helical" evidence="10">
    <location>
        <begin position="169"/>
        <end position="200"/>
    </location>
</feature>
<dbReference type="InterPro" id="IPR059000">
    <property type="entry name" value="ATPase_P-type_domA"/>
</dbReference>
<dbReference type="PRINTS" id="PR00119">
    <property type="entry name" value="CATATPASE"/>
</dbReference>
<dbReference type="PROSITE" id="PS50846">
    <property type="entry name" value="HMA_2"/>
    <property type="match status" value="2"/>
</dbReference>
<keyword evidence="4" id="KW-0479">Metal-binding</keyword>
<dbReference type="Pfam" id="PF00702">
    <property type="entry name" value="Hydrolase"/>
    <property type="match status" value="1"/>
</dbReference>
<dbReference type="Pfam" id="PF00403">
    <property type="entry name" value="HMA"/>
    <property type="match status" value="2"/>
</dbReference>
<feature type="transmembrane region" description="Helical" evidence="10">
    <location>
        <begin position="220"/>
        <end position="248"/>
    </location>
</feature>
<proteinExistence type="inferred from homology"/>
<dbReference type="InterPro" id="IPR008250">
    <property type="entry name" value="ATPase_P-typ_transduc_dom_A_sf"/>
</dbReference>
<dbReference type="InterPro" id="IPR018303">
    <property type="entry name" value="ATPase_P-typ_P_site"/>
</dbReference>
<name>A0A644XWG2_9ZZZZ</name>
<dbReference type="InterPro" id="IPR044492">
    <property type="entry name" value="P_typ_ATPase_HD_dom"/>
</dbReference>
<dbReference type="InterPro" id="IPR006121">
    <property type="entry name" value="HMA_dom"/>
</dbReference>
<dbReference type="GO" id="GO:0015086">
    <property type="term" value="F:cadmium ion transmembrane transporter activity"/>
    <property type="evidence" value="ECO:0007669"/>
    <property type="project" value="TreeGrafter"/>
</dbReference>
<evidence type="ECO:0000259" key="11">
    <source>
        <dbReference type="PROSITE" id="PS50846"/>
    </source>
</evidence>
<dbReference type="Pfam" id="PF00122">
    <property type="entry name" value="E1-E2_ATPase"/>
    <property type="match status" value="1"/>
</dbReference>
<keyword evidence="3 10" id="KW-0812">Transmembrane</keyword>
<dbReference type="Gene3D" id="3.40.1110.10">
    <property type="entry name" value="Calcium-transporting ATPase, cytoplasmic domain N"/>
    <property type="match status" value="1"/>
</dbReference>
<keyword evidence="7" id="KW-1278">Translocase</keyword>
<dbReference type="PROSITE" id="PS00154">
    <property type="entry name" value="ATPASE_E1_E2"/>
    <property type="match status" value="1"/>
</dbReference>
<comment type="caution">
    <text evidence="12">The sequence shown here is derived from an EMBL/GenBank/DDBJ whole genome shotgun (WGS) entry which is preliminary data.</text>
</comment>
<dbReference type="Gene3D" id="2.70.150.10">
    <property type="entry name" value="Calcium-transporting ATPase, cytoplasmic transduction domain A"/>
    <property type="match status" value="1"/>
</dbReference>
<dbReference type="InterPro" id="IPR027256">
    <property type="entry name" value="P-typ_ATPase_IB"/>
</dbReference>
<feature type="transmembrane region" description="Helical" evidence="10">
    <location>
        <begin position="388"/>
        <end position="407"/>
    </location>
</feature>
<evidence type="ECO:0000256" key="8">
    <source>
        <dbReference type="ARBA" id="ARBA00022989"/>
    </source>
</evidence>
<dbReference type="SFLD" id="SFLDF00027">
    <property type="entry name" value="p-type_atpase"/>
    <property type="match status" value="1"/>
</dbReference>
<evidence type="ECO:0000256" key="3">
    <source>
        <dbReference type="ARBA" id="ARBA00022692"/>
    </source>
</evidence>
<feature type="domain" description="HMA" evidence="11">
    <location>
        <begin position="79"/>
        <end position="143"/>
    </location>
</feature>
<dbReference type="EMBL" id="VSSQ01003346">
    <property type="protein sequence ID" value="MPM20267.1"/>
    <property type="molecule type" value="Genomic_DNA"/>
</dbReference>
<dbReference type="InterPro" id="IPR036412">
    <property type="entry name" value="HAD-like_sf"/>
</dbReference>
<accession>A0A644XWG2</accession>
<evidence type="ECO:0000256" key="10">
    <source>
        <dbReference type="SAM" id="Phobius"/>
    </source>
</evidence>
<dbReference type="SUPFAM" id="SSF81653">
    <property type="entry name" value="Calcium ATPase, transduction domain A"/>
    <property type="match status" value="1"/>
</dbReference>
<evidence type="ECO:0000256" key="1">
    <source>
        <dbReference type="ARBA" id="ARBA00004141"/>
    </source>
</evidence>
<evidence type="ECO:0000256" key="6">
    <source>
        <dbReference type="ARBA" id="ARBA00022840"/>
    </source>
</evidence>
<dbReference type="NCBIfam" id="TIGR01512">
    <property type="entry name" value="ATPase-IB2_Cd"/>
    <property type="match status" value="1"/>
</dbReference>
<dbReference type="SUPFAM" id="SSF81665">
    <property type="entry name" value="Calcium ATPase, transmembrane domain M"/>
    <property type="match status" value="1"/>
</dbReference>
<dbReference type="SFLD" id="SFLDG00002">
    <property type="entry name" value="C1.7:_P-type_atpase_like"/>
    <property type="match status" value="1"/>
</dbReference>
<feature type="domain" description="HMA" evidence="11">
    <location>
        <begin position="3"/>
        <end position="71"/>
    </location>
</feature>
<dbReference type="InterPro" id="IPR023299">
    <property type="entry name" value="ATPase_P-typ_cyto_dom_N"/>
</dbReference>
<evidence type="ECO:0000256" key="2">
    <source>
        <dbReference type="ARBA" id="ARBA00006024"/>
    </source>
</evidence>
<dbReference type="GO" id="GO:0005524">
    <property type="term" value="F:ATP binding"/>
    <property type="evidence" value="ECO:0007669"/>
    <property type="project" value="UniProtKB-KW"/>
</dbReference>
<dbReference type="GO" id="GO:0016887">
    <property type="term" value="F:ATP hydrolysis activity"/>
    <property type="evidence" value="ECO:0007669"/>
    <property type="project" value="InterPro"/>
</dbReference>
<keyword evidence="9 10" id="KW-0472">Membrane</keyword>
<dbReference type="PANTHER" id="PTHR48085">
    <property type="entry name" value="CADMIUM/ZINC-TRANSPORTING ATPASE HMA2-RELATED"/>
    <property type="match status" value="1"/>
</dbReference>
<keyword evidence="6" id="KW-0067">ATP-binding</keyword>
<dbReference type="CDD" id="cd00371">
    <property type="entry name" value="HMA"/>
    <property type="match status" value="2"/>
</dbReference>
<dbReference type="NCBIfam" id="TIGR01494">
    <property type="entry name" value="ATPase_P-type"/>
    <property type="match status" value="1"/>
</dbReference>
<keyword evidence="5" id="KW-0547">Nucleotide-binding</keyword>
<dbReference type="GO" id="GO:0019829">
    <property type="term" value="F:ATPase-coupled monoatomic cation transmembrane transporter activity"/>
    <property type="evidence" value="ECO:0007669"/>
    <property type="project" value="InterPro"/>
</dbReference>
<dbReference type="SFLD" id="SFLDS00003">
    <property type="entry name" value="Haloacid_Dehalogenase"/>
    <property type="match status" value="1"/>
</dbReference>
<keyword evidence="8 10" id="KW-1133">Transmembrane helix</keyword>